<evidence type="ECO:0000256" key="5">
    <source>
        <dbReference type="ARBA" id="ARBA00018097"/>
    </source>
</evidence>
<dbReference type="CDD" id="cd07061">
    <property type="entry name" value="HP_HAP_like"/>
    <property type="match status" value="1"/>
</dbReference>
<evidence type="ECO:0000256" key="1">
    <source>
        <dbReference type="ARBA" id="ARBA00004370"/>
    </source>
</evidence>
<sequence length="3463" mass="384098">MEGGGRAPIGWCVAGSSGAWGCSFMLTFVHFLVELGLYAIDAIIRQNFLLWWAEQAHARNDPKDAYVKRFLIRMSDTMAAVKKVPEQFQVREGEEVAEEELQADALFSNGMGLMEQPKVRHVIEEWQKRGIYTTKQIEDAGGRAFLQGGQLASLLSIIKQKQEQQVHSDDNRQTRPPREGAYDRDVRQRDDAGANNHRRYDERREDNKRYDHRDVGGIMGDAPGVPLGGGRIRRAPDDRDNDANDRDSKKARGSRWGPPKLDNDRPAPIVTSLDREGDYRLDSGRSGYRSPPGSSHQTPLLQSPRGGAPRNEEWNKNAPSSRGSGAGWPRDGVRSPQSGGLGRQNASSYDQGSIQRSPFSGSDDRRSPGNRIPGTSGELCRNFLSGIFTTRKLLHQVVVGQKQLNLGARRCCVTTIRWGSVALEISAGTIRLVVLTFALLGRCHLGYLVHFFLMDRTLITDSLWALHFAVYVNLYFSFAHGEDELDKSARYPSRPPVHGEQPGSRWQPSPSSRPGMDQSRISPSANAPAPSSQARSYGASQVYNEPHGDRGSRGGDSSVSYANAAALSPGGRRLPSDNQSTSTAPAQGYPGTYTTASSPYGAPGGSSYTNQGPSFSSGADQGRSHVPGVPVLPSPGAGSQSYGGDRATAPAPSAKVLPDDDDGDTVEPEFTLDSSDAPDRHVSNRSLKAMGLGSLVIVVVVMQILSLLSSDSPGSIRSAELSAADKFEHMFATKTKYWNQRTISTINSEAISTISGEAILTRAMFPLRVLATSPDQTPSRQELELVQTQIVARHGTRFDIALYHHKHHWCSLMSMTFIHTLDYLDDLKEFYCIGAGYEINYEMAAVLLREIFDTMTARATGGSTLLGNFFFAHAETTLPLITLMGFGDRTPLQSNATKDSIATRGFRTSTLSPFAANIEFRLFKRKSMGEEFYVQILVNEKEIAIPACGQVYCTLPELEEHWHYYLKVYDFEKDSPSGLPGPGVSLEFHEAPDREDEQATAAEQSKKKLFDVVEDAFNVVSFSVEYFADLVCFYDQVPRDSSDREVYVRFSIDPGNIYVSTCPFTCSNRCPIPVEMSLPASLTTESGGVIVDVEVRDSFEHILLGQCRTFLHELVSNTQPQEIQLTRRRGKTICGRMGLLVSLNNDYKAFTESLLNDIREFRCLKDKTDEQENYHLVMMVLEIEGLPQHLSPVVEVAAGDGMKYRLRTDAATYDAKRSVFVWNHRFCFQLSLAQLRKEQLSLTMINEDEKVQSDSFKELGSTAIKYAALNPDGTPFFEWLVLSSPEQNRKICVAGCLLARVADAFDPSISANAVELPSISSKQQLVEELPSISLGSLLEVVIGFICSTSVSEGESLREFMGAGNRKIQQFNLSGQIQLQSGVHQRVVRKSNVCYEAAHCPKQECVRLETDTKDPIVLQFELSPDVVTNTLPQLSLNMSSRSPQKKCLSLRIALPYLLNQLSRNMEEQCILQLLDREGRACGHLRATFRSGQQSQPCMAVHHQPQTCILSVKLVNIEISKNEGQIMNCVAKVWSSTIGKAEAHMISPLKFGEGGEISGNNAISLKVSDASTEVFFLAIYRYSNHERNELIGLGSFCIYPQYLPGGNSSERIQSFEQFVKLYAEPESKGVERGSVALALQTTNEPSGNESYASLAAIELGSIAYPTRSEKIKCQFDIKLLEVQQLPQSLSCVDSISIHLRIAQSSWKAELGPAKVTRAADGNTVLACVNDTIRTAICWSSKDRSFPVLEVLVYAQPDQLLNRSGIGSKASLVTNSLQKRRQVHNGLNTTQCARESSTPELVATGRLNLCSFFSQLDVSTRVNMELEKEKHGGNASNRDDMDKSVRILATFRASTYQAAASHSLTPPVATTLAPKSINGDLSSAEPPVIHLTLYRSSIELGSLAHESKSALCSPGDQVVGNSTLPIFPSVFEDDHLIKFDIPFGVHLGSECDSVNTENDLYYYKQGMLTLEMQFLAWEQPKIKPPVSMERLELEIHRLRGHLLDREATQRTPEIATHIFVDISVMQDRGGSAEELGVGTTHTISISPSGMTEVGEIVDLSNPIIATTLLSGSNNVLVGKIRDLRGNYYGRVHLPLRSDWKERLVHHRKQVWCPICIEAKSGITATKDALLLSLRACEQNSCSTKHAHSAGKFHVKVCDAVLTTGIHNSSLLTLSKYRGANVQLMYTSSNPETEICYRTRQPMSQSNSKSWRWENEWFWFPHVEGQNSTQHLQLSMQIGVQANQPRFGGSVNMSSIVIDAKLRRVNFWIPLNETSSSEDIAARVHLHIVVVYIPTVVGTIQMDFGERFMFPEFEHNLQVDAMFYKCAFGGATYDTTTEDRYADDVSADDNKRLRLPVDSTYNTSAEVPEFCIQWIGVTRTLGEICLGILSIDFLAISNLYTLSQQDIMSSSTENSFYWHEFYDKADKTKIIGVAKVRMAFERALNNVQHQSSGIVRSLESRVSSAETFTIWKKLFYVLDHNSNGYVDRNEFTNVFMNHADGMHQQLLLTIEGSEHNTTPNVEATFQQSKPNRELRRKQREDKRTIFSSDGEQGKTESNQLEVSPEDQRVYPKIGLMKQERAASKRSNKVSSAEHKLVKLQYSNQEQTRLQDQITSLEAILAIERRRYAELAADRQALVRSYQQLHLKHQNEIIQEQSKAKWMKQTIERQQQQLDNRETDRKNRTHASIVLQSTVRSRLEQKRYQGLRLQRATAATAIQCMMRQRALLVEARNVSATILQKNGRRMIASKVWQCQKQSVARLQCWIRQRQAIMCAAEMRNATAVVKSAVLGWFARWQYTRIMNSARMLQRWWRYASKERSAYLELLEAVLCIQSAWKRRSAREWFKREWQRQETYISQLEAAICIQAAWRNQHQFVVSIRSRKATPRCGDDDVVKAVLDDIVTLLETAIATAGYNQDKSESKATSDVICFDEGCEAVLADIVTFIETDVAIAGGNQEVGESKTKSGVICFDEEFVYLSRDESGFSQHNELASISDLSSSELGDTLAALADLVDSVVHSDEDNALGGEGGFGKPTTAEINPTDIRVNEIDPNNTQEVVHSPVVNANLSGQETTTMPAEGTMDNSAFSRDIVLDESGDADFRAVRQVLEDTLDSVGYRAATQKEGILSPRINDNGEVNSESIEDGQGRTNGSVHELHWNKAAENLQEENVVDKQAAKSLTRTSQPVYSPNNEPPQSILNSTLDALISAINPVLTAADEMHSTRSSDDIRPTPTPDETSITNVATSELHEADEETREELLAGWKENGALDSDRMTSASGLDRDAEGSVSSSPQQVADALQELDTETSNNDKMHSSVDDGGKQSVDHVKVADILKNESTGEQHGVTAGNDPAGSTDELNGAFDADTTAVGDFTMPNDNDSDEAGSQSSGESPGCSSIDSMDLMMEADAMAFMQDATGNDQVTVSDQTVRRRKTKRLDSMKLLADLDKLDAPKSSEIPPLSASNETVDHSTNK</sequence>
<comment type="caution">
    <text evidence="18">The sequence shown here is derived from an EMBL/GenBank/DDBJ whole genome shotgun (WGS) entry which is preliminary data.</text>
</comment>
<protein>
    <recommendedName>
        <fullName evidence="5">Multiple inositol polyphosphate phosphatase 1</fullName>
        <ecNumber evidence="4">3.1.3.62</ecNumber>
        <ecNumber evidence="3">3.1.3.80</ecNumber>
    </recommendedName>
    <alternativeName>
        <fullName evidence="10">2,3-bisphosphoglycerate 3-phosphatase</fullName>
    </alternativeName>
</protein>
<evidence type="ECO:0000256" key="14">
    <source>
        <dbReference type="ARBA" id="ARBA00043832"/>
    </source>
</evidence>
<feature type="compositionally biased region" description="Polar residues" evidence="15">
    <location>
        <begin position="2516"/>
        <end position="2525"/>
    </location>
</feature>
<dbReference type="OrthoDB" id="79367at2759"/>
<dbReference type="InterPro" id="IPR011992">
    <property type="entry name" value="EF-hand-dom_pair"/>
</dbReference>
<feature type="transmembrane region" description="Helical" evidence="16">
    <location>
        <begin position="18"/>
        <end position="40"/>
    </location>
</feature>
<dbReference type="PROSITE" id="PS00018">
    <property type="entry name" value="EF_HAND_1"/>
    <property type="match status" value="1"/>
</dbReference>
<dbReference type="GO" id="GO:0052745">
    <property type="term" value="F:inositol phosphate phosphatase activity"/>
    <property type="evidence" value="ECO:0007669"/>
    <property type="project" value="TreeGrafter"/>
</dbReference>
<reference evidence="18" key="1">
    <citation type="submission" date="2023-04" db="EMBL/GenBank/DDBJ databases">
        <title>Phytophthora fragariaefolia NBRC 109709.</title>
        <authorList>
            <person name="Ichikawa N."/>
            <person name="Sato H."/>
            <person name="Tonouchi N."/>
        </authorList>
    </citation>
    <scope>NUCLEOTIDE SEQUENCE</scope>
    <source>
        <strain evidence="18">NBRC 109709</strain>
    </source>
</reference>
<feature type="region of interest" description="Disordered" evidence="15">
    <location>
        <begin position="3255"/>
        <end position="3389"/>
    </location>
</feature>
<dbReference type="SMART" id="SM00015">
    <property type="entry name" value="IQ"/>
    <property type="match status" value="3"/>
</dbReference>
<dbReference type="GO" id="GO:0016020">
    <property type="term" value="C:membrane"/>
    <property type="evidence" value="ECO:0007669"/>
    <property type="project" value="UniProtKB-SubCell"/>
</dbReference>
<dbReference type="PANTHER" id="PTHR20963">
    <property type="entry name" value="MULTIPLE INOSITOL POLYPHOSPHATE PHOSPHATASE-RELATED"/>
    <property type="match status" value="1"/>
</dbReference>
<dbReference type="GO" id="GO:0003993">
    <property type="term" value="F:acid phosphatase activity"/>
    <property type="evidence" value="ECO:0007669"/>
    <property type="project" value="TreeGrafter"/>
</dbReference>
<name>A0A9W6XBQ9_9STRA</name>
<dbReference type="EC" id="3.1.3.80" evidence="3"/>
<dbReference type="Gene3D" id="3.40.50.1240">
    <property type="entry name" value="Phosphoglycerate mutase-like"/>
    <property type="match status" value="1"/>
</dbReference>
<feature type="region of interest" description="Disordered" evidence="15">
    <location>
        <begin position="2516"/>
        <end position="2560"/>
    </location>
</feature>
<evidence type="ECO:0000256" key="4">
    <source>
        <dbReference type="ARBA" id="ARBA00013040"/>
    </source>
</evidence>
<feature type="compositionally biased region" description="Basic and acidic residues" evidence="15">
    <location>
        <begin position="234"/>
        <end position="250"/>
    </location>
</feature>
<evidence type="ECO:0000256" key="16">
    <source>
        <dbReference type="SAM" id="Phobius"/>
    </source>
</evidence>
<feature type="compositionally biased region" description="Polar residues" evidence="15">
    <location>
        <begin position="576"/>
        <end position="585"/>
    </location>
</feature>
<feature type="region of interest" description="Disordered" evidence="15">
    <location>
        <begin position="3436"/>
        <end position="3463"/>
    </location>
</feature>
<accession>A0A9W6XBQ9</accession>
<dbReference type="SUPFAM" id="SSF47473">
    <property type="entry name" value="EF-hand"/>
    <property type="match status" value="1"/>
</dbReference>
<feature type="compositionally biased region" description="Low complexity" evidence="15">
    <location>
        <begin position="595"/>
        <end position="609"/>
    </location>
</feature>
<comment type="catalytic activity">
    <reaction evidence="11">
        <text>1D-myo-inositol 1,2,5,6-tetrakisphosphate + H2O = 1D-myo-inositol 1,2,6-trisphosphate + phosphate</text>
        <dbReference type="Rhea" id="RHEA:77119"/>
        <dbReference type="ChEBI" id="CHEBI:15377"/>
        <dbReference type="ChEBI" id="CHEBI:43474"/>
        <dbReference type="ChEBI" id="CHEBI:195535"/>
        <dbReference type="ChEBI" id="CHEBI:195537"/>
        <dbReference type="EC" id="3.1.3.62"/>
    </reaction>
    <physiologicalReaction direction="left-to-right" evidence="11">
        <dbReference type="Rhea" id="RHEA:77120"/>
    </physiologicalReaction>
</comment>
<evidence type="ECO:0000256" key="11">
    <source>
        <dbReference type="ARBA" id="ARBA00043668"/>
    </source>
</evidence>
<evidence type="ECO:0000256" key="15">
    <source>
        <dbReference type="SAM" id="MobiDB-lite"/>
    </source>
</evidence>
<evidence type="ECO:0000256" key="8">
    <source>
        <dbReference type="ARBA" id="ARBA00022837"/>
    </source>
</evidence>
<dbReference type="EMBL" id="BSXT01000866">
    <property type="protein sequence ID" value="GMF35308.1"/>
    <property type="molecule type" value="Genomic_DNA"/>
</dbReference>
<comment type="catalytic activity">
    <reaction evidence="13">
        <text>1D-myo-inositol hexakisphosphate + H2O = 1D-myo-inositol 1,2,4,5,6-pentakisphosphate + phosphate</text>
        <dbReference type="Rhea" id="RHEA:16989"/>
        <dbReference type="ChEBI" id="CHEBI:15377"/>
        <dbReference type="ChEBI" id="CHEBI:43474"/>
        <dbReference type="ChEBI" id="CHEBI:57798"/>
        <dbReference type="ChEBI" id="CHEBI:58130"/>
        <dbReference type="EC" id="3.1.3.62"/>
    </reaction>
    <physiologicalReaction direction="left-to-right" evidence="13">
        <dbReference type="Rhea" id="RHEA:16990"/>
    </physiologicalReaction>
</comment>
<dbReference type="InterPro" id="IPR000560">
    <property type="entry name" value="His_Pase_clade-2"/>
</dbReference>
<feature type="region of interest" description="Disordered" evidence="15">
    <location>
        <begin position="487"/>
        <end position="681"/>
    </location>
</feature>
<feature type="compositionally biased region" description="Low complexity" evidence="15">
    <location>
        <begin position="284"/>
        <end position="295"/>
    </location>
</feature>
<feature type="compositionally biased region" description="Polar residues" evidence="15">
    <location>
        <begin position="344"/>
        <end position="360"/>
    </location>
</feature>
<dbReference type="PROSITE" id="PS50222">
    <property type="entry name" value="EF_HAND_2"/>
    <property type="match status" value="1"/>
</dbReference>
<evidence type="ECO:0000259" key="17">
    <source>
        <dbReference type="PROSITE" id="PS50222"/>
    </source>
</evidence>
<feature type="compositionally biased region" description="Polar residues" evidence="15">
    <location>
        <begin position="3170"/>
        <end position="3185"/>
    </location>
</feature>
<evidence type="ECO:0000313" key="18">
    <source>
        <dbReference type="EMBL" id="GMF35308.1"/>
    </source>
</evidence>
<feature type="compositionally biased region" description="Basic and acidic residues" evidence="15">
    <location>
        <begin position="2526"/>
        <end position="2540"/>
    </location>
</feature>
<keyword evidence="16" id="KW-0812">Transmembrane</keyword>
<proteinExistence type="inferred from homology"/>
<comment type="catalytic activity">
    <reaction evidence="14">
        <text>(2R)-2,3-bisphosphoglycerate + H2O = (2R)-2-phosphoglycerate + phosphate</text>
        <dbReference type="Rhea" id="RHEA:27381"/>
        <dbReference type="ChEBI" id="CHEBI:15377"/>
        <dbReference type="ChEBI" id="CHEBI:43474"/>
        <dbReference type="ChEBI" id="CHEBI:58248"/>
        <dbReference type="ChEBI" id="CHEBI:58289"/>
        <dbReference type="EC" id="3.1.3.80"/>
    </reaction>
    <physiologicalReaction direction="left-to-right" evidence="14">
        <dbReference type="Rhea" id="RHEA:27382"/>
    </physiologicalReaction>
</comment>
<gene>
    <name evidence="18" type="ORF">Pfra01_000930600</name>
</gene>
<dbReference type="InterPro" id="IPR018247">
    <property type="entry name" value="EF_Hand_1_Ca_BS"/>
</dbReference>
<feature type="compositionally biased region" description="Low complexity" evidence="15">
    <location>
        <begin position="519"/>
        <end position="536"/>
    </location>
</feature>
<dbReference type="PROSITE" id="PS50096">
    <property type="entry name" value="IQ"/>
    <property type="match status" value="1"/>
</dbReference>
<evidence type="ECO:0000256" key="12">
    <source>
        <dbReference type="ARBA" id="ARBA00043671"/>
    </source>
</evidence>
<comment type="catalytic activity">
    <reaction evidence="12">
        <text>1D-myo-inositol 1,2,4,5,6-pentakisphosphate + H2O = 1D-myo-inositol 1,2,5,6-tetrakisphosphate + phosphate</text>
        <dbReference type="Rhea" id="RHEA:77115"/>
        <dbReference type="ChEBI" id="CHEBI:15377"/>
        <dbReference type="ChEBI" id="CHEBI:43474"/>
        <dbReference type="ChEBI" id="CHEBI:57798"/>
        <dbReference type="ChEBI" id="CHEBI:195535"/>
        <dbReference type="EC" id="3.1.3.62"/>
    </reaction>
    <physiologicalReaction direction="left-to-right" evidence="12">
        <dbReference type="Rhea" id="RHEA:77116"/>
    </physiologicalReaction>
</comment>
<feature type="compositionally biased region" description="Polar residues" evidence="15">
    <location>
        <begin position="610"/>
        <end position="619"/>
    </location>
</feature>
<evidence type="ECO:0000256" key="10">
    <source>
        <dbReference type="ARBA" id="ARBA00031642"/>
    </source>
</evidence>
<feature type="compositionally biased region" description="Basic and acidic residues" evidence="15">
    <location>
        <begin position="3210"/>
        <end position="3222"/>
    </location>
</feature>
<feature type="domain" description="EF-hand" evidence="17">
    <location>
        <begin position="2462"/>
        <end position="2497"/>
    </location>
</feature>
<feature type="compositionally biased region" description="Low complexity" evidence="15">
    <location>
        <begin position="3375"/>
        <end position="3389"/>
    </location>
</feature>
<feature type="compositionally biased region" description="Polar residues" evidence="15">
    <location>
        <begin position="2541"/>
        <end position="2557"/>
    </location>
</feature>
<evidence type="ECO:0000256" key="3">
    <source>
        <dbReference type="ARBA" id="ARBA00012976"/>
    </source>
</evidence>
<evidence type="ECO:0000256" key="6">
    <source>
        <dbReference type="ARBA" id="ARBA00022729"/>
    </source>
</evidence>
<dbReference type="Proteomes" id="UP001165121">
    <property type="component" value="Unassembled WGS sequence"/>
</dbReference>
<keyword evidence="16" id="KW-1133">Transmembrane helix</keyword>
<feature type="compositionally biased region" description="Basic and acidic residues" evidence="15">
    <location>
        <begin position="273"/>
        <end position="283"/>
    </location>
</feature>
<dbReference type="EC" id="3.1.3.62" evidence="4"/>
<dbReference type="InterPro" id="IPR002048">
    <property type="entry name" value="EF_hand_dom"/>
</dbReference>
<keyword evidence="9 16" id="KW-0472">Membrane</keyword>
<comment type="similarity">
    <text evidence="2">Belongs to the histidine acid phosphatase family. MINPP1 subfamily.</text>
</comment>
<evidence type="ECO:0000256" key="2">
    <source>
        <dbReference type="ARBA" id="ARBA00008422"/>
    </source>
</evidence>
<feature type="compositionally biased region" description="Basic and acidic residues" evidence="15">
    <location>
        <begin position="3300"/>
        <end position="3331"/>
    </location>
</feature>
<dbReference type="SUPFAM" id="SSF53254">
    <property type="entry name" value="Phosphoglycerate mutase-like"/>
    <property type="match status" value="1"/>
</dbReference>
<evidence type="ECO:0000256" key="13">
    <source>
        <dbReference type="ARBA" id="ARBA00043691"/>
    </source>
</evidence>
<feature type="region of interest" description="Disordered" evidence="15">
    <location>
        <begin position="3210"/>
        <end position="3232"/>
    </location>
</feature>
<dbReference type="PANTHER" id="PTHR20963:SF8">
    <property type="entry name" value="MULTIPLE INOSITOL POLYPHOSPHATE PHOSPHATASE 1"/>
    <property type="match status" value="1"/>
</dbReference>
<keyword evidence="7" id="KW-0378">Hydrolase</keyword>
<dbReference type="InterPro" id="IPR029033">
    <property type="entry name" value="His_PPase_superfam"/>
</dbReference>
<dbReference type="GO" id="GO:0005509">
    <property type="term" value="F:calcium ion binding"/>
    <property type="evidence" value="ECO:0007669"/>
    <property type="project" value="InterPro"/>
</dbReference>
<dbReference type="InterPro" id="IPR000048">
    <property type="entry name" value="IQ_motif_EF-hand-BS"/>
</dbReference>
<feature type="region of interest" description="Disordered" evidence="15">
    <location>
        <begin position="161"/>
        <end position="374"/>
    </location>
</feature>
<keyword evidence="6" id="KW-0732">Signal</keyword>
<organism evidence="18 19">
    <name type="scientific">Phytophthora fragariaefolia</name>
    <dbReference type="NCBI Taxonomy" id="1490495"/>
    <lineage>
        <taxon>Eukaryota</taxon>
        <taxon>Sar</taxon>
        <taxon>Stramenopiles</taxon>
        <taxon>Oomycota</taxon>
        <taxon>Peronosporomycetes</taxon>
        <taxon>Peronosporales</taxon>
        <taxon>Peronosporaceae</taxon>
        <taxon>Phytophthora</taxon>
    </lineage>
</organism>
<keyword evidence="19" id="KW-1185">Reference proteome</keyword>
<feature type="region of interest" description="Disordered" evidence="15">
    <location>
        <begin position="3166"/>
        <end position="3185"/>
    </location>
</feature>
<evidence type="ECO:0000256" key="9">
    <source>
        <dbReference type="ARBA" id="ARBA00023136"/>
    </source>
</evidence>
<feature type="region of interest" description="Disordered" evidence="15">
    <location>
        <begin position="3122"/>
        <end position="3142"/>
    </location>
</feature>
<keyword evidence="8" id="KW-0106">Calcium</keyword>
<feature type="compositionally biased region" description="Basic and acidic residues" evidence="15">
    <location>
        <begin position="161"/>
        <end position="215"/>
    </location>
</feature>
<evidence type="ECO:0000256" key="7">
    <source>
        <dbReference type="ARBA" id="ARBA00022801"/>
    </source>
</evidence>
<dbReference type="GO" id="GO:0034417">
    <property type="term" value="F:bisphosphoglycerate 3-phosphatase activity"/>
    <property type="evidence" value="ECO:0007669"/>
    <property type="project" value="UniProtKB-EC"/>
</dbReference>
<comment type="subcellular location">
    <subcellularLocation>
        <location evidence="1">Membrane</location>
    </subcellularLocation>
</comment>
<evidence type="ECO:0000313" key="19">
    <source>
        <dbReference type="Proteomes" id="UP001165121"/>
    </source>
</evidence>